<dbReference type="EMBL" id="VCEJ01000002">
    <property type="protein sequence ID" value="TLV02483.1"/>
    <property type="molecule type" value="Genomic_DNA"/>
</dbReference>
<dbReference type="GO" id="GO:0030153">
    <property type="term" value="P:bacteriocin immunity"/>
    <property type="evidence" value="ECO:0007669"/>
    <property type="project" value="InterPro"/>
</dbReference>
<feature type="transmembrane region" description="Helical" evidence="1">
    <location>
        <begin position="12"/>
        <end position="33"/>
    </location>
</feature>
<dbReference type="OrthoDB" id="1261156at2"/>
<proteinExistence type="predicted"/>
<sequence length="145" mass="16228">MVDLKTKKYNSAIGPELSISISGLSIVVSILLISKGGWGGFAIVALIGAFFLHLFLTTYYQIIGDQIRIKSGFIVDKTIPIRSITRIVETRNPLSAPALSLNRLELKYNRYDSIMISPKDRINFIADLLKISEHIHVQVSYTPKH</sequence>
<organism evidence="3 4">
    <name type="scientific">Dyadobacter luticola</name>
    <dbReference type="NCBI Taxonomy" id="1979387"/>
    <lineage>
        <taxon>Bacteria</taxon>
        <taxon>Pseudomonadati</taxon>
        <taxon>Bacteroidota</taxon>
        <taxon>Cytophagia</taxon>
        <taxon>Cytophagales</taxon>
        <taxon>Spirosomataceae</taxon>
        <taxon>Dyadobacter</taxon>
    </lineage>
</organism>
<name>A0A5R9L1T3_9BACT</name>
<dbReference type="RefSeq" id="WP_138363694.1">
    <property type="nucleotide sequence ID" value="NZ_VCEJ01000002.1"/>
</dbReference>
<evidence type="ECO:0000313" key="3">
    <source>
        <dbReference type="EMBL" id="TLV02483.1"/>
    </source>
</evidence>
<dbReference type="Proteomes" id="UP000306402">
    <property type="component" value="Unassembled WGS sequence"/>
</dbReference>
<keyword evidence="1" id="KW-0472">Membrane</keyword>
<dbReference type="InterPro" id="IPR009589">
    <property type="entry name" value="PH_YyaB-like"/>
</dbReference>
<evidence type="ECO:0000313" key="4">
    <source>
        <dbReference type="Proteomes" id="UP000306402"/>
    </source>
</evidence>
<gene>
    <name evidence="3" type="ORF">FEN17_02320</name>
</gene>
<keyword evidence="1" id="KW-0812">Transmembrane</keyword>
<feature type="transmembrane region" description="Helical" evidence="1">
    <location>
        <begin position="39"/>
        <end position="60"/>
    </location>
</feature>
<dbReference type="AlphaFoldDB" id="A0A5R9L1T3"/>
<evidence type="ECO:0000256" key="1">
    <source>
        <dbReference type="SAM" id="Phobius"/>
    </source>
</evidence>
<evidence type="ECO:0000259" key="2">
    <source>
        <dbReference type="Pfam" id="PF06713"/>
    </source>
</evidence>
<accession>A0A5R9L1T3</accession>
<keyword evidence="4" id="KW-1185">Reference proteome</keyword>
<reference evidence="3 4" key="1">
    <citation type="submission" date="2019-05" db="EMBL/GenBank/DDBJ databases">
        <authorList>
            <person name="Qu J.-H."/>
        </authorList>
    </citation>
    <scope>NUCLEOTIDE SEQUENCE [LARGE SCALE GENOMIC DNA]</scope>
    <source>
        <strain evidence="3 4">T17</strain>
    </source>
</reference>
<keyword evidence="1" id="KW-1133">Transmembrane helix</keyword>
<dbReference type="Pfam" id="PF06713">
    <property type="entry name" value="bPH_4"/>
    <property type="match status" value="1"/>
</dbReference>
<protein>
    <recommendedName>
        <fullName evidence="2">Uncharacterized protein YyaB-like PH domain-containing protein</fullName>
    </recommendedName>
</protein>
<comment type="caution">
    <text evidence="3">The sequence shown here is derived from an EMBL/GenBank/DDBJ whole genome shotgun (WGS) entry which is preliminary data.</text>
</comment>
<feature type="domain" description="Uncharacterized protein YyaB-like PH" evidence="2">
    <location>
        <begin position="58"/>
        <end position="131"/>
    </location>
</feature>